<comment type="catalytic activity">
    <reaction evidence="12">
        <text>[protein]-C-terminal S-[(2E,6E)-farnesyl]-L-cysteine methyl ester + H2O = [protein]-C-terminal S-[(2E,6E)-farnesyl]-L-cysteine + methanol + H(+)</text>
        <dbReference type="Rhea" id="RHEA:48520"/>
        <dbReference type="Rhea" id="RHEA-COMP:12125"/>
        <dbReference type="Rhea" id="RHEA-COMP:12126"/>
        <dbReference type="ChEBI" id="CHEBI:15377"/>
        <dbReference type="ChEBI" id="CHEBI:15378"/>
        <dbReference type="ChEBI" id="CHEBI:17790"/>
        <dbReference type="ChEBI" id="CHEBI:90510"/>
        <dbReference type="ChEBI" id="CHEBI:90511"/>
        <dbReference type="EC" id="3.1.1.n2"/>
    </reaction>
</comment>
<dbReference type="SUPFAM" id="SSF52540">
    <property type="entry name" value="P-loop containing nucleoside triphosphate hydrolases"/>
    <property type="match status" value="1"/>
</dbReference>
<sequence>SQLQDDNFFQFNLPTSITLRLVGFRKISERDSMATTFNVLCTHTWDDRFHLKVANPPDRFSRTEYSRISALNLSVKRLVVNGENGTSKGTRRRRFSLRLRPRLRLLSMRLGRFDLRASLEDFRLFLRKNIKRVILSTGVAVIFGLCYLFLRLTAVPSPSIVPYSDFVTNLRGGSVSKVLLEEGSRRIYYNTAEENVEVVEDVDTEVAVTGDVRPKIRALAPVWKYVTRKVDHDEKFLLGLMREKGITYSSAPQSALKSMRTVLLTIITLWIPLTPLMWLLYRQLSASSSPAKKRRSKNPTVGFDDVEGVDSAKDELVEIVSCLQGSINYKKLGARLPRGVLLVGPPGTGKTLLARAVAGEAGVPFFSVSASEFVEMFVGRGAARIRDLFSAARKNSPSIIFIDELDAVGGKRGRSFNDERDQTLNQLLTEMDGFESDIKVIVIAATNRPEALDPALCRPGRFSRKVVVAEPDQEGRRKILAVHLRDVPLEEDAFLICDLVASLTPGFVGADLANIVNEAALLAARRGGEAVAREDIMEAIERAKYGINDKEVKTRTLGNELSKLFPWMPSLAGRNGPDQDGLQGPLEKWTKQKPRKVVESNRITPARITIESMAEGGDDPQRLKKIAAAAYEYDNDSRWVDYWSNILIPPHMASRPEVVEHYKRKFYQRYVDPDLVVEPMASSSSSSQSARPSASTNANEQARSRNSGSVPRTTGPSATSGVSSGRWDQQTIQFSVNAWVFVIAVLAVLPLVPKNLSNRAYRLSFMGTACSSLYSLYSLYGRPSAWNMQGLQVYFQSIMGAKDFIYFIYCLTFVTSHLCLKFALIPILCRALEQLAKFLRRNFARSTIYRKYLEDPCVWVESNTTTLNILSSQAEIAIGFLLIISLLSLSFYLLQMATQHYTDIHVLAAIEADVSSTSNSRIPPEHVEQNREDGESHYPTVRSLLEYSGHCRPEMVVQVKNQPKNAEEAKKGRDKRRGETKHEIQYFFTADMQSSSEIHHHERCRPVFPTENIGPADSDKGKVRRRVLRKSSAPQICRQQSFGRDIGHAAAETYLITRLSFDLLGYLGVGYRWITRLLALACYAILLMPGFLQVAYHYFFSPQVRRSIVYGDQPRNRLDLYIPPPTSAGLKPVVVFVTGGAWIIGYKAWGSLLGLQLAERDIIVACLDYRNFPQGTISDMVRDVSQGISFVCNNISAFGGDPNRIYLMGQSAGAHISSCALIEQAIKESRGERISWSASQIKAYFGLSGGYNLFNMVEHFHNRGLYRSIFLSIMEGEESFAQYSPGIRLKEPRVRKAASLLTHIVLFHGSEDYSIPCEASKTFAKALQGVEVKTDLIIYNGKTHTDLFLQDPLRGGKDELFDHIVSMIHANDSDGLSKDAVAPPRRRLVPEILLKLAGKYM</sequence>
<evidence type="ECO:0000259" key="15">
    <source>
        <dbReference type="SMART" id="SM00382"/>
    </source>
</evidence>
<evidence type="ECO:0000256" key="10">
    <source>
        <dbReference type="ARBA" id="ARBA00038028"/>
    </source>
</evidence>
<evidence type="ECO:0000256" key="5">
    <source>
        <dbReference type="ARBA" id="ARBA00022801"/>
    </source>
</evidence>
<dbReference type="CDD" id="cd19501">
    <property type="entry name" value="RecA-like_FtsH"/>
    <property type="match status" value="1"/>
</dbReference>
<evidence type="ECO:0000313" key="16">
    <source>
        <dbReference type="EMBL" id="KAH0928012.1"/>
    </source>
</evidence>
<dbReference type="PANTHER" id="PTHR23076:SF110">
    <property type="entry name" value="INACTIVE ATP-DEPENDENT ZINC METALLOPROTEASE FTSHI 3, CHLOROPLASTIC-RELATED"/>
    <property type="match status" value="1"/>
</dbReference>
<dbReference type="Pfam" id="PF00004">
    <property type="entry name" value="AAA"/>
    <property type="match status" value="1"/>
</dbReference>
<evidence type="ECO:0000256" key="14">
    <source>
        <dbReference type="SAM" id="Phobius"/>
    </source>
</evidence>
<evidence type="ECO:0000256" key="7">
    <source>
        <dbReference type="ARBA" id="ARBA00022946"/>
    </source>
</evidence>
<evidence type="ECO:0000256" key="2">
    <source>
        <dbReference type="ARBA" id="ARBA00022670"/>
    </source>
</evidence>
<dbReference type="PANTHER" id="PTHR23076">
    <property type="entry name" value="METALLOPROTEASE M41 FTSH"/>
    <property type="match status" value="1"/>
</dbReference>
<dbReference type="InterPro" id="IPR049492">
    <property type="entry name" value="BD-FAE-like_dom"/>
</dbReference>
<protein>
    <recommendedName>
        <fullName evidence="11">protein-S-isoprenylcysteine alpha-carbonyl methylesterase</fullName>
        <ecNumber evidence="11">3.1.1.n2</ecNumber>
    </recommendedName>
</protein>
<comment type="caution">
    <text evidence="16">The sequence shown here is derived from an EMBL/GenBank/DDBJ whole genome shotgun (WGS) entry which is preliminary data.</text>
</comment>
<keyword evidence="2" id="KW-0645">Protease</keyword>
<keyword evidence="7" id="KW-0809">Transit peptide</keyword>
<keyword evidence="4" id="KW-0547">Nucleotide-binding</keyword>
<dbReference type="InterPro" id="IPR041569">
    <property type="entry name" value="AAA_lid_3"/>
</dbReference>
<feature type="transmembrane region" description="Helical" evidence="14">
    <location>
        <begin position="1077"/>
        <end position="1099"/>
    </location>
</feature>
<feature type="domain" description="AAA+ ATPase" evidence="15">
    <location>
        <begin position="336"/>
        <end position="472"/>
    </location>
</feature>
<keyword evidence="8 14" id="KW-1133">Transmembrane helix</keyword>
<evidence type="ECO:0000256" key="8">
    <source>
        <dbReference type="ARBA" id="ARBA00022989"/>
    </source>
</evidence>
<dbReference type="InterPro" id="IPR003960">
    <property type="entry name" value="ATPase_AAA_CS"/>
</dbReference>
<dbReference type="Pfam" id="PF06480">
    <property type="entry name" value="FtsH_ext"/>
    <property type="match status" value="1"/>
</dbReference>
<dbReference type="PROSITE" id="PS00122">
    <property type="entry name" value="CARBOXYLESTERASE_B_1"/>
    <property type="match status" value="1"/>
</dbReference>
<feature type="transmembrane region" description="Helical" evidence="14">
    <location>
        <begin position="734"/>
        <end position="753"/>
    </location>
</feature>
<dbReference type="Pfam" id="PF03661">
    <property type="entry name" value="TMEM33_Pom33"/>
    <property type="match status" value="1"/>
</dbReference>
<keyword evidence="3 14" id="KW-0812">Transmembrane</keyword>
<dbReference type="InterPro" id="IPR027417">
    <property type="entry name" value="P-loop_NTPase"/>
</dbReference>
<reference evidence="16 17" key="1">
    <citation type="submission" date="2021-05" db="EMBL/GenBank/DDBJ databases">
        <title>Genome Assembly of Synthetic Allotetraploid Brassica napus Reveals Homoeologous Exchanges between Subgenomes.</title>
        <authorList>
            <person name="Davis J.T."/>
        </authorList>
    </citation>
    <scope>NUCLEOTIDE SEQUENCE [LARGE SCALE GENOMIC DNA]</scope>
    <source>
        <strain evidence="17">cv. Da-Ae</strain>
        <tissue evidence="16">Seedling</tissue>
    </source>
</reference>
<dbReference type="InterPro" id="IPR011546">
    <property type="entry name" value="Pept_M41_FtsH_extracell"/>
</dbReference>
<feature type="non-terminal residue" evidence="16">
    <location>
        <position position="1"/>
    </location>
</feature>
<feature type="transmembrane region" description="Helical" evidence="14">
    <location>
        <begin position="804"/>
        <end position="828"/>
    </location>
</feature>
<keyword evidence="17" id="KW-1185">Reference proteome</keyword>
<feature type="compositionally biased region" description="Polar residues" evidence="13">
    <location>
        <begin position="696"/>
        <end position="724"/>
    </location>
</feature>
<keyword evidence="9 14" id="KW-0472">Membrane</keyword>
<gene>
    <name evidence="16" type="ORF">HID58_020268</name>
</gene>
<evidence type="ECO:0000256" key="4">
    <source>
        <dbReference type="ARBA" id="ARBA00022741"/>
    </source>
</evidence>
<dbReference type="Proteomes" id="UP000824890">
    <property type="component" value="Unassembled WGS sequence"/>
</dbReference>
<dbReference type="Gene3D" id="1.10.8.60">
    <property type="match status" value="1"/>
</dbReference>
<evidence type="ECO:0000256" key="13">
    <source>
        <dbReference type="SAM" id="MobiDB-lite"/>
    </source>
</evidence>
<dbReference type="PROSITE" id="PS00674">
    <property type="entry name" value="AAA"/>
    <property type="match status" value="1"/>
</dbReference>
<evidence type="ECO:0000256" key="12">
    <source>
        <dbReference type="ARBA" id="ARBA00049507"/>
    </source>
</evidence>
<keyword evidence="6" id="KW-0067">ATP-binding</keyword>
<dbReference type="InterPro" id="IPR029058">
    <property type="entry name" value="AB_hydrolase_fold"/>
</dbReference>
<proteinExistence type="inferred from homology"/>
<dbReference type="InterPro" id="IPR003959">
    <property type="entry name" value="ATPase_AAA_core"/>
</dbReference>
<dbReference type="Pfam" id="PF20434">
    <property type="entry name" value="BD-FAE"/>
    <property type="match status" value="1"/>
</dbReference>
<dbReference type="InterPro" id="IPR003593">
    <property type="entry name" value="AAA+_ATPase"/>
</dbReference>
<evidence type="ECO:0000256" key="11">
    <source>
        <dbReference type="ARBA" id="ARBA00038928"/>
    </source>
</evidence>
<dbReference type="Pfam" id="PF17862">
    <property type="entry name" value="AAA_lid_3"/>
    <property type="match status" value="1"/>
</dbReference>
<name>A0ABQ8DG38_BRANA</name>
<feature type="region of interest" description="Disordered" evidence="13">
    <location>
        <begin position="577"/>
        <end position="598"/>
    </location>
</feature>
<dbReference type="Gene3D" id="3.40.50.300">
    <property type="entry name" value="P-loop containing nucleotide triphosphate hydrolases"/>
    <property type="match status" value="1"/>
</dbReference>
<dbReference type="EMBL" id="JAGKQM010000005">
    <property type="protein sequence ID" value="KAH0928012.1"/>
    <property type="molecule type" value="Genomic_DNA"/>
</dbReference>
<dbReference type="InterPro" id="IPR019826">
    <property type="entry name" value="Carboxylesterase_B_AS"/>
</dbReference>
<dbReference type="EC" id="3.1.1.n2" evidence="11"/>
<dbReference type="InterPro" id="IPR005344">
    <property type="entry name" value="TMEM33/Pom33"/>
</dbReference>
<evidence type="ECO:0000256" key="3">
    <source>
        <dbReference type="ARBA" id="ARBA00022692"/>
    </source>
</evidence>
<feature type="region of interest" description="Disordered" evidence="13">
    <location>
        <begin position="681"/>
        <end position="724"/>
    </location>
</feature>
<feature type="compositionally biased region" description="Low complexity" evidence="13">
    <location>
        <begin position="681"/>
        <end position="695"/>
    </location>
</feature>
<feature type="transmembrane region" description="Helical" evidence="14">
    <location>
        <begin position="876"/>
        <end position="894"/>
    </location>
</feature>
<accession>A0ABQ8DG38</accession>
<keyword evidence="5" id="KW-0378">Hydrolase</keyword>
<evidence type="ECO:0000256" key="6">
    <source>
        <dbReference type="ARBA" id="ARBA00022840"/>
    </source>
</evidence>
<dbReference type="SMART" id="SM00382">
    <property type="entry name" value="AAA"/>
    <property type="match status" value="1"/>
</dbReference>
<organism evidence="16 17">
    <name type="scientific">Brassica napus</name>
    <name type="common">Rape</name>
    <dbReference type="NCBI Taxonomy" id="3708"/>
    <lineage>
        <taxon>Eukaryota</taxon>
        <taxon>Viridiplantae</taxon>
        <taxon>Streptophyta</taxon>
        <taxon>Embryophyta</taxon>
        <taxon>Tracheophyta</taxon>
        <taxon>Spermatophyta</taxon>
        <taxon>Magnoliopsida</taxon>
        <taxon>eudicotyledons</taxon>
        <taxon>Gunneridae</taxon>
        <taxon>Pentapetalae</taxon>
        <taxon>rosids</taxon>
        <taxon>malvids</taxon>
        <taxon>Brassicales</taxon>
        <taxon>Brassicaceae</taxon>
        <taxon>Brassiceae</taxon>
        <taxon>Brassica</taxon>
    </lineage>
</organism>
<dbReference type="Gene3D" id="3.40.50.1820">
    <property type="entry name" value="alpha/beta hydrolase"/>
    <property type="match status" value="1"/>
</dbReference>
<feature type="transmembrane region" description="Helical" evidence="14">
    <location>
        <begin position="759"/>
        <end position="780"/>
    </location>
</feature>
<comment type="subcellular location">
    <subcellularLocation>
        <location evidence="1">Golgi apparatus membrane</location>
        <topology evidence="1">Multi-pass membrane protein</topology>
    </subcellularLocation>
</comment>
<evidence type="ECO:0000256" key="9">
    <source>
        <dbReference type="ARBA" id="ARBA00023136"/>
    </source>
</evidence>
<dbReference type="SUPFAM" id="SSF53474">
    <property type="entry name" value="alpha/beta-Hydrolases"/>
    <property type="match status" value="1"/>
</dbReference>
<feature type="transmembrane region" description="Helical" evidence="14">
    <location>
        <begin position="133"/>
        <end position="150"/>
    </location>
</feature>
<comment type="similarity">
    <text evidence="10">Belongs to the AB hydrolase superfamily. Isoprenylcysteine methylesterase family.</text>
</comment>
<feature type="transmembrane region" description="Helical" evidence="14">
    <location>
        <begin position="262"/>
        <end position="281"/>
    </location>
</feature>
<evidence type="ECO:0000256" key="1">
    <source>
        <dbReference type="ARBA" id="ARBA00004653"/>
    </source>
</evidence>
<evidence type="ECO:0000313" key="17">
    <source>
        <dbReference type="Proteomes" id="UP000824890"/>
    </source>
</evidence>